<keyword evidence="2" id="KW-0614">Plasmid</keyword>
<evidence type="ECO:0000313" key="2">
    <source>
        <dbReference type="EMBL" id="CCD00035.1"/>
    </source>
</evidence>
<dbReference type="KEGG" id="abs:AZOBR_p140001"/>
<protein>
    <submittedName>
        <fullName evidence="2">Uncharacterized protein</fullName>
    </submittedName>
</protein>
<proteinExistence type="predicted"/>
<dbReference type="EMBL" id="HE577328">
    <property type="protein sequence ID" value="CCD00035.1"/>
    <property type="molecule type" value="Genomic_DNA"/>
</dbReference>
<organism evidence="2 3">
    <name type="scientific">Azospirillum baldaniorum</name>
    <dbReference type="NCBI Taxonomy" id="1064539"/>
    <lineage>
        <taxon>Bacteria</taxon>
        <taxon>Pseudomonadati</taxon>
        <taxon>Pseudomonadota</taxon>
        <taxon>Alphaproteobacteria</taxon>
        <taxon>Rhodospirillales</taxon>
        <taxon>Azospirillaceae</taxon>
        <taxon>Azospirillum</taxon>
    </lineage>
</organism>
<geneLocation type="plasmid" evidence="2 3">
    <name>AZOBR_p1</name>
</geneLocation>
<accession>A0A9P1JUN3</accession>
<sequence length="28" mass="3086">MVEMSPRENSNTLATVTNGYELGTKLET</sequence>
<keyword evidence="3" id="KW-1185">Reference proteome</keyword>
<evidence type="ECO:0000313" key="3">
    <source>
        <dbReference type="Proteomes" id="UP000007319"/>
    </source>
</evidence>
<evidence type="ECO:0000256" key="1">
    <source>
        <dbReference type="SAM" id="MobiDB-lite"/>
    </source>
</evidence>
<dbReference type="AlphaFoldDB" id="A0A9P1JUN3"/>
<gene>
    <name evidence="2" type="ORF">AZOBR_p140001</name>
</gene>
<feature type="compositionally biased region" description="Polar residues" evidence="1">
    <location>
        <begin position="7"/>
        <end position="18"/>
    </location>
</feature>
<reference evidence="2 3" key="1">
    <citation type="journal article" date="2011" name="PLoS Genet.">
        <title>Azospirillum genomes reveal transition of bacteria from aquatic to terrestrial environments.</title>
        <authorList>
            <person name="Wisniewski-Dye F."/>
            <person name="Borziak K."/>
            <person name="Khalsa-Moyers G."/>
            <person name="Alexandre G."/>
            <person name="Sukharnikov L.O."/>
            <person name="Wuichet K."/>
            <person name="Hurst G.B."/>
            <person name="McDonald W.H."/>
            <person name="Robertson J.S."/>
            <person name="Barbe V."/>
            <person name="Calteau A."/>
            <person name="Rouy Z."/>
            <person name="Mangenot S."/>
            <person name="Prigent-Combaret C."/>
            <person name="Normand P."/>
            <person name="Boyer M."/>
            <person name="Siguier P."/>
            <person name="Dessaux Y."/>
            <person name="Elmerich C."/>
            <person name="Condemine G."/>
            <person name="Krishnen G."/>
            <person name="Kennedy I."/>
            <person name="Paterson A.H."/>
            <person name="Gonzalez V."/>
            <person name="Mavingui P."/>
            <person name="Zhulin I.B."/>
        </authorList>
    </citation>
    <scope>NUCLEOTIDE SEQUENCE [LARGE SCALE GENOMIC DNA]</scope>
    <source>
        <strain evidence="2 3">Sp245</strain>
    </source>
</reference>
<dbReference type="Proteomes" id="UP000007319">
    <property type="component" value="Plasmid AZOBR_p1"/>
</dbReference>
<name>A0A9P1JUN3_9PROT</name>
<feature type="region of interest" description="Disordered" evidence="1">
    <location>
        <begin position="1"/>
        <end position="28"/>
    </location>
</feature>